<dbReference type="PANTHER" id="PTHR21666:SF290">
    <property type="entry name" value="PEPTIDASE M23 DOMAIN PROTEIN"/>
    <property type="match status" value="1"/>
</dbReference>
<dbReference type="Pfam" id="PF01551">
    <property type="entry name" value="Peptidase_M23"/>
    <property type="match status" value="1"/>
</dbReference>
<evidence type="ECO:0000313" key="3">
    <source>
        <dbReference type="Proteomes" id="UP000448867"/>
    </source>
</evidence>
<sequence length="273" mass="30448">MRVLQYSFALIFLLLSLLYSIEIKRIAAAEHKENDWVLPVNGYISDTFGTRAGKHKGIDIAASKGEKVFSVSKGIVSKSYYSQTYGNVIFVMHENGYETVYAHLNERLAREGEKVSGGQVIGTVGNTGVSRGNHLHFEVHRGNWTPAKEHAIDPFIVLSEEKMQSAVTVSAHSDLQSVDSAVFVKKGDTLWSISKKLGVGSEELKSWNHLSHDRIYPGQKLLISKPCVKHIVARGESLSSIAQHYEKSLSELIELNELKDDKIFPDQILLLEK</sequence>
<dbReference type="InterPro" id="IPR011055">
    <property type="entry name" value="Dup_hybrid_motif"/>
</dbReference>
<dbReference type="InterPro" id="IPR018392">
    <property type="entry name" value="LysM"/>
</dbReference>
<reference evidence="2 3" key="1">
    <citation type="submission" date="2019-11" db="EMBL/GenBank/DDBJ databases">
        <title>Bacillus lacus genome.</title>
        <authorList>
            <person name="Allen C.J."/>
            <person name="Newman J.D."/>
        </authorList>
    </citation>
    <scope>NUCLEOTIDE SEQUENCE [LARGE SCALE GENOMIC DNA]</scope>
    <source>
        <strain evidence="2 3">KCTC 33946</strain>
    </source>
</reference>
<dbReference type="SUPFAM" id="SSF54106">
    <property type="entry name" value="LysM domain"/>
    <property type="match status" value="2"/>
</dbReference>
<feature type="domain" description="LysM" evidence="1">
    <location>
        <begin position="228"/>
        <end position="271"/>
    </location>
</feature>
<dbReference type="GO" id="GO:0004222">
    <property type="term" value="F:metalloendopeptidase activity"/>
    <property type="evidence" value="ECO:0007669"/>
    <property type="project" value="TreeGrafter"/>
</dbReference>
<dbReference type="CDD" id="cd12797">
    <property type="entry name" value="M23_peptidase"/>
    <property type="match status" value="1"/>
</dbReference>
<dbReference type="CDD" id="cd00118">
    <property type="entry name" value="LysM"/>
    <property type="match status" value="2"/>
</dbReference>
<dbReference type="OrthoDB" id="9805070at2"/>
<dbReference type="EMBL" id="WKKI01000002">
    <property type="protein sequence ID" value="MRX71040.1"/>
    <property type="molecule type" value="Genomic_DNA"/>
</dbReference>
<dbReference type="SMART" id="SM00257">
    <property type="entry name" value="LysM"/>
    <property type="match status" value="2"/>
</dbReference>
<proteinExistence type="predicted"/>
<dbReference type="InterPro" id="IPR050570">
    <property type="entry name" value="Cell_wall_metabolism_enzyme"/>
</dbReference>
<dbReference type="Gene3D" id="3.10.350.10">
    <property type="entry name" value="LysM domain"/>
    <property type="match status" value="2"/>
</dbReference>
<dbReference type="PROSITE" id="PS51782">
    <property type="entry name" value="LYSM"/>
    <property type="match status" value="2"/>
</dbReference>
<feature type="domain" description="LysM" evidence="1">
    <location>
        <begin position="180"/>
        <end position="223"/>
    </location>
</feature>
<accession>A0A7X2IWH6</accession>
<organism evidence="2 3">
    <name type="scientific">Metabacillus lacus</name>
    <dbReference type="NCBI Taxonomy" id="1983721"/>
    <lineage>
        <taxon>Bacteria</taxon>
        <taxon>Bacillati</taxon>
        <taxon>Bacillota</taxon>
        <taxon>Bacilli</taxon>
        <taxon>Bacillales</taxon>
        <taxon>Bacillaceae</taxon>
        <taxon>Metabacillus</taxon>
    </lineage>
</organism>
<dbReference type="InterPro" id="IPR016047">
    <property type="entry name" value="M23ase_b-sheet_dom"/>
</dbReference>
<dbReference type="AlphaFoldDB" id="A0A7X2IWH6"/>
<dbReference type="PANTHER" id="PTHR21666">
    <property type="entry name" value="PEPTIDASE-RELATED"/>
    <property type="match status" value="1"/>
</dbReference>
<dbReference type="Pfam" id="PF01476">
    <property type="entry name" value="LysM"/>
    <property type="match status" value="2"/>
</dbReference>
<dbReference type="Proteomes" id="UP000448867">
    <property type="component" value="Unassembled WGS sequence"/>
</dbReference>
<name>A0A7X2IWH6_9BACI</name>
<gene>
    <name evidence="2" type="ORF">GJU40_02505</name>
</gene>
<dbReference type="SUPFAM" id="SSF51261">
    <property type="entry name" value="Duplicated hybrid motif"/>
    <property type="match status" value="1"/>
</dbReference>
<comment type="caution">
    <text evidence="2">The sequence shown here is derived from an EMBL/GenBank/DDBJ whole genome shotgun (WGS) entry which is preliminary data.</text>
</comment>
<keyword evidence="3" id="KW-1185">Reference proteome</keyword>
<evidence type="ECO:0000313" key="2">
    <source>
        <dbReference type="EMBL" id="MRX71040.1"/>
    </source>
</evidence>
<dbReference type="InterPro" id="IPR036779">
    <property type="entry name" value="LysM_dom_sf"/>
</dbReference>
<protein>
    <submittedName>
        <fullName evidence="2">Peptidoglycan DD-metalloendopeptidase family protein</fullName>
    </submittedName>
</protein>
<dbReference type="Gene3D" id="2.70.70.10">
    <property type="entry name" value="Glucose Permease (Domain IIA)"/>
    <property type="match status" value="1"/>
</dbReference>
<evidence type="ECO:0000259" key="1">
    <source>
        <dbReference type="PROSITE" id="PS51782"/>
    </source>
</evidence>